<reference evidence="6 7" key="1">
    <citation type="submission" date="2016-10" db="EMBL/GenBank/DDBJ databases">
        <authorList>
            <person name="de Groot N.N."/>
        </authorList>
    </citation>
    <scope>NUCLEOTIDE SEQUENCE [LARGE SCALE GENOMIC DNA]</scope>
    <source>
        <strain evidence="6 7">CGMCC 1.3401</strain>
    </source>
</reference>
<accession>A0A1G4QQ82</accession>
<dbReference type="Gene3D" id="1.10.10.60">
    <property type="entry name" value="Homeodomain-like"/>
    <property type="match status" value="1"/>
</dbReference>
<dbReference type="InterPro" id="IPR009057">
    <property type="entry name" value="Homeodomain-like_sf"/>
</dbReference>
<dbReference type="Pfam" id="PF14246">
    <property type="entry name" value="TetR_C_7"/>
    <property type="match status" value="1"/>
</dbReference>
<evidence type="ECO:0000256" key="2">
    <source>
        <dbReference type="ARBA" id="ARBA00023125"/>
    </source>
</evidence>
<evidence type="ECO:0000259" key="5">
    <source>
        <dbReference type="PROSITE" id="PS50977"/>
    </source>
</evidence>
<dbReference type="InterPro" id="IPR036271">
    <property type="entry name" value="Tet_transcr_reg_TetR-rel_C_sf"/>
</dbReference>
<feature type="DNA-binding region" description="H-T-H motif" evidence="4">
    <location>
        <begin position="35"/>
        <end position="54"/>
    </location>
</feature>
<dbReference type="PANTHER" id="PTHR30055:SF146">
    <property type="entry name" value="HTH-TYPE TRANSCRIPTIONAL DUAL REGULATOR CECR"/>
    <property type="match status" value="1"/>
</dbReference>
<evidence type="ECO:0000256" key="1">
    <source>
        <dbReference type="ARBA" id="ARBA00023015"/>
    </source>
</evidence>
<dbReference type="SUPFAM" id="SSF48498">
    <property type="entry name" value="Tetracyclin repressor-like, C-terminal domain"/>
    <property type="match status" value="1"/>
</dbReference>
<dbReference type="Pfam" id="PF00440">
    <property type="entry name" value="TetR_N"/>
    <property type="match status" value="1"/>
</dbReference>
<dbReference type="PANTHER" id="PTHR30055">
    <property type="entry name" value="HTH-TYPE TRANSCRIPTIONAL REGULATOR RUTR"/>
    <property type="match status" value="1"/>
</dbReference>
<name>A0A1G4QQ82_9HYPH</name>
<dbReference type="GO" id="GO:0000976">
    <property type="term" value="F:transcription cis-regulatory region binding"/>
    <property type="evidence" value="ECO:0007669"/>
    <property type="project" value="TreeGrafter"/>
</dbReference>
<dbReference type="InterPro" id="IPR050109">
    <property type="entry name" value="HTH-type_TetR-like_transc_reg"/>
</dbReference>
<dbReference type="PRINTS" id="PR00455">
    <property type="entry name" value="HTHTETR"/>
</dbReference>
<organism evidence="6 7">
    <name type="scientific">Rhizobium mongolense subsp. loessense</name>
    <dbReference type="NCBI Taxonomy" id="158890"/>
    <lineage>
        <taxon>Bacteria</taxon>
        <taxon>Pseudomonadati</taxon>
        <taxon>Pseudomonadota</taxon>
        <taxon>Alphaproteobacteria</taxon>
        <taxon>Hyphomicrobiales</taxon>
        <taxon>Rhizobiaceae</taxon>
        <taxon>Rhizobium/Agrobacterium group</taxon>
        <taxon>Rhizobium</taxon>
    </lineage>
</organism>
<keyword evidence="2 4" id="KW-0238">DNA-binding</keyword>
<keyword evidence="1" id="KW-0805">Transcription regulation</keyword>
<evidence type="ECO:0000256" key="3">
    <source>
        <dbReference type="ARBA" id="ARBA00023163"/>
    </source>
</evidence>
<dbReference type="InterPro" id="IPR039536">
    <property type="entry name" value="TetR_C_Proteobacteria"/>
</dbReference>
<dbReference type="SUPFAM" id="SSF46689">
    <property type="entry name" value="Homeodomain-like"/>
    <property type="match status" value="1"/>
</dbReference>
<dbReference type="FunFam" id="1.10.10.60:FF:000141">
    <property type="entry name" value="TetR family transcriptional regulator"/>
    <property type="match status" value="1"/>
</dbReference>
<protein>
    <submittedName>
        <fullName evidence="6">Transcriptional regulator, TetR family</fullName>
    </submittedName>
</protein>
<dbReference type="GO" id="GO:0003700">
    <property type="term" value="F:DNA-binding transcription factor activity"/>
    <property type="evidence" value="ECO:0007669"/>
    <property type="project" value="TreeGrafter"/>
</dbReference>
<gene>
    <name evidence="6" type="ORF">SAMN02927900_01724</name>
</gene>
<evidence type="ECO:0000313" key="7">
    <source>
        <dbReference type="Proteomes" id="UP000199542"/>
    </source>
</evidence>
<proteinExistence type="predicted"/>
<dbReference type="InterPro" id="IPR001647">
    <property type="entry name" value="HTH_TetR"/>
</dbReference>
<dbReference type="PROSITE" id="PS50977">
    <property type="entry name" value="HTH_TETR_2"/>
    <property type="match status" value="1"/>
</dbReference>
<dbReference type="Proteomes" id="UP000199542">
    <property type="component" value="Unassembled WGS sequence"/>
</dbReference>
<feature type="domain" description="HTH tetR-type" evidence="5">
    <location>
        <begin position="12"/>
        <end position="72"/>
    </location>
</feature>
<dbReference type="RefSeq" id="WP_092584467.1">
    <property type="nucleotide sequence ID" value="NZ_FMTM01000002.1"/>
</dbReference>
<evidence type="ECO:0000256" key="4">
    <source>
        <dbReference type="PROSITE-ProRule" id="PRU00335"/>
    </source>
</evidence>
<keyword evidence="3" id="KW-0804">Transcription</keyword>
<dbReference type="Gene3D" id="1.10.357.10">
    <property type="entry name" value="Tetracycline Repressor, domain 2"/>
    <property type="match status" value="1"/>
</dbReference>
<sequence length="223" mass="24337">MATRTAKRSSSDERRSAILLAAATVFFEQGYAATSVDAIIDRVGGSKRTIYSEFGSKEGLFTALVSEGADNALSTLAVEEIVGRNLRDTLMQFARKLVEVYMSPTMIGVYRAIMAEAFRFPDLARAFYDRGPGRASFRLAEVLEEARERGEIEVEDCKLVADHFAGMLRDNTHLQVVLGLRPPLGPEAIEEVVGSIVAIFLDGIQKRTAPVANDLPPRAKALG</sequence>
<dbReference type="AlphaFoldDB" id="A0A1G4QQ82"/>
<dbReference type="EMBL" id="FMTM01000002">
    <property type="protein sequence ID" value="SCW46786.1"/>
    <property type="molecule type" value="Genomic_DNA"/>
</dbReference>
<evidence type="ECO:0000313" key="6">
    <source>
        <dbReference type="EMBL" id="SCW46786.1"/>
    </source>
</evidence>